<accession>A0A3E4F4U1</accession>
<gene>
    <name evidence="2" type="ORF">DXD84_08725</name>
</gene>
<comment type="caution">
    <text evidence="2">The sequence shown here is derived from an EMBL/GenBank/DDBJ whole genome shotgun (WGS) entry which is preliminary data.</text>
</comment>
<dbReference type="EMBL" id="QSOI01000009">
    <property type="protein sequence ID" value="RGI83962.1"/>
    <property type="molecule type" value="Genomic_DNA"/>
</dbReference>
<dbReference type="AlphaFoldDB" id="A0A3E4F4U1"/>
<evidence type="ECO:0000313" key="2">
    <source>
        <dbReference type="EMBL" id="RGI83962.1"/>
    </source>
</evidence>
<feature type="compositionally biased region" description="Polar residues" evidence="1">
    <location>
        <begin position="121"/>
        <end position="136"/>
    </location>
</feature>
<evidence type="ECO:0000256" key="1">
    <source>
        <dbReference type="SAM" id="MobiDB-lite"/>
    </source>
</evidence>
<organism evidence="2 3">
    <name type="scientific">Dorea formicigenerans</name>
    <dbReference type="NCBI Taxonomy" id="39486"/>
    <lineage>
        <taxon>Bacteria</taxon>
        <taxon>Bacillati</taxon>
        <taxon>Bacillota</taxon>
        <taxon>Clostridia</taxon>
        <taxon>Lachnospirales</taxon>
        <taxon>Lachnospiraceae</taxon>
        <taxon>Dorea</taxon>
    </lineage>
</organism>
<feature type="region of interest" description="Disordered" evidence="1">
    <location>
        <begin position="115"/>
        <end position="168"/>
    </location>
</feature>
<dbReference type="Proteomes" id="UP000260664">
    <property type="component" value="Unassembled WGS sequence"/>
</dbReference>
<reference evidence="2 3" key="1">
    <citation type="submission" date="2018-08" db="EMBL/GenBank/DDBJ databases">
        <title>A genome reference for cultivated species of the human gut microbiota.</title>
        <authorList>
            <person name="Zou Y."/>
            <person name="Xue W."/>
            <person name="Luo G."/>
        </authorList>
    </citation>
    <scope>NUCLEOTIDE SEQUENCE [LARGE SCALE GENOMIC DNA]</scope>
    <source>
        <strain evidence="2 3">TM09-19AC</strain>
    </source>
</reference>
<protein>
    <submittedName>
        <fullName evidence="2">Uncharacterized protein</fullName>
    </submittedName>
</protein>
<feature type="compositionally biased region" description="Basic and acidic residues" evidence="1">
    <location>
        <begin position="158"/>
        <end position="168"/>
    </location>
</feature>
<evidence type="ECO:0000313" key="3">
    <source>
        <dbReference type="Proteomes" id="UP000260664"/>
    </source>
</evidence>
<name>A0A3E4F4U1_9FIRM</name>
<proteinExistence type="predicted"/>
<sequence>MSEIEKKEEWYLNIDYREAKEIIRNKLQGMTQNFIGIGFYLRQIKETEGFQKDGYVSVYEFAEDQYGIKRSTAIRWMQMNEKFSQGGYSPFLDSGYKDFGKSQLQEMLYLDSEQLEEVTPGNDSPGNQRDSNTGSGTRRAASRSDERGRFSGSYAGAGRKDKSRTAEADRRSMGILKCICKRIYKTSQELVPGELSEQSYGCDYKSYTDQTGIL</sequence>